<evidence type="ECO:0000313" key="1">
    <source>
        <dbReference type="EMBL" id="PCH38367.1"/>
    </source>
</evidence>
<organism evidence="1 2">
    <name type="scientific">Wolfiporia cocos (strain MD-104)</name>
    <name type="common">Brown rot fungus</name>
    <dbReference type="NCBI Taxonomy" id="742152"/>
    <lineage>
        <taxon>Eukaryota</taxon>
        <taxon>Fungi</taxon>
        <taxon>Dikarya</taxon>
        <taxon>Basidiomycota</taxon>
        <taxon>Agaricomycotina</taxon>
        <taxon>Agaricomycetes</taxon>
        <taxon>Polyporales</taxon>
        <taxon>Phaeolaceae</taxon>
        <taxon>Wolfiporia</taxon>
    </lineage>
</organism>
<name>A0A2H3JQS9_WOLCO</name>
<evidence type="ECO:0000313" key="2">
    <source>
        <dbReference type="Proteomes" id="UP000218811"/>
    </source>
</evidence>
<gene>
    <name evidence="1" type="ORF">WOLCODRAFT_161517</name>
</gene>
<dbReference type="AlphaFoldDB" id="A0A2H3JQS9"/>
<dbReference type="Proteomes" id="UP000218811">
    <property type="component" value="Unassembled WGS sequence"/>
</dbReference>
<protein>
    <submittedName>
        <fullName evidence="1">Uncharacterized protein</fullName>
    </submittedName>
</protein>
<sequence>MPPELSRDVSIAFAFAEKHAIVASIRSRTDFVFASATGTLPAFMHCWPSSATSAAAKSQSMPFRRMPLPSPDAASARTVHGDTASLRAGTIVIENSVRYPSPETGQGFELPKDPADSHFAVSSVVFIARTMPHLRANTTTYVAFRRGNPARGRITPYLIVWVGNFPSL</sequence>
<dbReference type="EMBL" id="KB467942">
    <property type="protein sequence ID" value="PCH38367.1"/>
    <property type="molecule type" value="Genomic_DNA"/>
</dbReference>
<accession>A0A2H3JQS9</accession>
<proteinExistence type="predicted"/>
<keyword evidence="2" id="KW-1185">Reference proteome</keyword>
<reference evidence="1 2" key="1">
    <citation type="journal article" date="2012" name="Science">
        <title>The Paleozoic origin of enzymatic lignin decomposition reconstructed from 31 fungal genomes.</title>
        <authorList>
            <person name="Floudas D."/>
            <person name="Binder M."/>
            <person name="Riley R."/>
            <person name="Barry K."/>
            <person name="Blanchette R.A."/>
            <person name="Henrissat B."/>
            <person name="Martinez A.T."/>
            <person name="Otillar R."/>
            <person name="Spatafora J.W."/>
            <person name="Yadav J.S."/>
            <person name="Aerts A."/>
            <person name="Benoit I."/>
            <person name="Boyd A."/>
            <person name="Carlson A."/>
            <person name="Copeland A."/>
            <person name="Coutinho P.M."/>
            <person name="de Vries R.P."/>
            <person name="Ferreira P."/>
            <person name="Findley K."/>
            <person name="Foster B."/>
            <person name="Gaskell J."/>
            <person name="Glotzer D."/>
            <person name="Gorecki P."/>
            <person name="Heitman J."/>
            <person name="Hesse C."/>
            <person name="Hori C."/>
            <person name="Igarashi K."/>
            <person name="Jurgens J.A."/>
            <person name="Kallen N."/>
            <person name="Kersten P."/>
            <person name="Kohler A."/>
            <person name="Kuees U."/>
            <person name="Kumar T.K.A."/>
            <person name="Kuo A."/>
            <person name="LaButti K."/>
            <person name="Larrondo L.F."/>
            <person name="Lindquist E."/>
            <person name="Ling A."/>
            <person name="Lombard V."/>
            <person name="Lucas S."/>
            <person name="Lundell T."/>
            <person name="Martin R."/>
            <person name="McLaughlin D.J."/>
            <person name="Morgenstern I."/>
            <person name="Morin E."/>
            <person name="Murat C."/>
            <person name="Nagy L.G."/>
            <person name="Nolan M."/>
            <person name="Ohm R.A."/>
            <person name="Patyshakuliyeva A."/>
            <person name="Rokas A."/>
            <person name="Ruiz-Duenas F.J."/>
            <person name="Sabat G."/>
            <person name="Salamov A."/>
            <person name="Samejima M."/>
            <person name="Schmutz J."/>
            <person name="Slot J.C."/>
            <person name="St John F."/>
            <person name="Stenlid J."/>
            <person name="Sun H."/>
            <person name="Sun S."/>
            <person name="Syed K."/>
            <person name="Tsang A."/>
            <person name="Wiebenga A."/>
            <person name="Young D."/>
            <person name="Pisabarro A."/>
            <person name="Eastwood D.C."/>
            <person name="Martin F."/>
            <person name="Cullen D."/>
            <person name="Grigoriev I.V."/>
            <person name="Hibbett D.S."/>
        </authorList>
    </citation>
    <scope>NUCLEOTIDE SEQUENCE [LARGE SCALE GENOMIC DNA]</scope>
    <source>
        <strain evidence="1 2">MD-104</strain>
    </source>
</reference>